<comment type="caution">
    <text evidence="16">The sequence shown here is derived from an EMBL/GenBank/DDBJ whole genome shotgun (WGS) entry which is preliminary data.</text>
</comment>
<evidence type="ECO:0000256" key="12">
    <source>
        <dbReference type="PROSITE-ProRule" id="PRU00035"/>
    </source>
</evidence>
<dbReference type="EMBL" id="JAEHOE010000043">
    <property type="protein sequence ID" value="KAG2492613.1"/>
    <property type="molecule type" value="Genomic_DNA"/>
</dbReference>
<evidence type="ECO:0000259" key="14">
    <source>
        <dbReference type="PROSITE" id="PS50014"/>
    </source>
</evidence>
<keyword evidence="6" id="KW-0805">Transcription regulation</keyword>
<dbReference type="Pfam" id="PF00439">
    <property type="entry name" value="Bromodomain"/>
    <property type="match status" value="1"/>
</dbReference>
<evidence type="ECO:0000256" key="7">
    <source>
        <dbReference type="ARBA" id="ARBA00023117"/>
    </source>
</evidence>
<feature type="domain" description="Bromo" evidence="14">
    <location>
        <begin position="241"/>
        <end position="312"/>
    </location>
</feature>
<dbReference type="EC" id="2.3.1.48" evidence="3"/>
<evidence type="ECO:0000256" key="11">
    <source>
        <dbReference type="ARBA" id="ARBA00023315"/>
    </source>
</evidence>
<evidence type="ECO:0000256" key="10">
    <source>
        <dbReference type="ARBA" id="ARBA00023242"/>
    </source>
</evidence>
<dbReference type="InterPro" id="IPR018359">
    <property type="entry name" value="Bromodomain_CS"/>
</dbReference>
<dbReference type="InterPro" id="IPR000182">
    <property type="entry name" value="GNAT_dom"/>
</dbReference>
<dbReference type="PANTHER" id="PTHR45750">
    <property type="entry name" value="GH11602P"/>
    <property type="match status" value="1"/>
</dbReference>
<evidence type="ECO:0000256" key="5">
    <source>
        <dbReference type="ARBA" id="ARBA00022853"/>
    </source>
</evidence>
<evidence type="ECO:0000313" key="17">
    <source>
        <dbReference type="Proteomes" id="UP000612055"/>
    </source>
</evidence>
<keyword evidence="10" id="KW-0539">Nucleus</keyword>
<sequence length="355" mass="39936">MPKEYIVRLVFDRRHRSVALLKRNGTVIGGITYRAFHAQAFGEIAFCAVTSHEQVKGYGTRLMNHTKEFARTQDRLTHFLTYADNNAVGYFEKQGFTREVTLERERWQGYIKDYDGGTLMECVMHPCVCFTALPDLVRTQRLALDERIRQLSNSHLVRPGLTHFADQAAAEARADAAGQPRPLRSALTIGDIPGVLEAGWSPALAAQGPRYRLVLDGSEAPVDPTPATLHAFMAALLEHVKGLEEAWPFLVQVAVQDAPDYYDIIKDPIALDVIEQRLASRCFYATLEILNADLRRVCDNCRFYNAPDTVYYKLANKLESHINSYLTQHLVFEEERDGGPREASAAEPAAKEEPQ</sequence>
<evidence type="ECO:0000256" key="13">
    <source>
        <dbReference type="SAM" id="MobiDB-lite"/>
    </source>
</evidence>
<keyword evidence="9" id="KW-0804">Transcription</keyword>
<evidence type="ECO:0000256" key="4">
    <source>
        <dbReference type="ARBA" id="ARBA00022679"/>
    </source>
</evidence>
<dbReference type="InterPro" id="IPR036427">
    <property type="entry name" value="Bromodomain-like_sf"/>
</dbReference>
<keyword evidence="17" id="KW-1185">Reference proteome</keyword>
<dbReference type="OrthoDB" id="1937912at2759"/>
<evidence type="ECO:0000313" key="16">
    <source>
        <dbReference type="EMBL" id="KAG2492613.1"/>
    </source>
</evidence>
<dbReference type="PROSITE" id="PS00633">
    <property type="entry name" value="BROMODOMAIN_1"/>
    <property type="match status" value="1"/>
</dbReference>
<dbReference type="SUPFAM" id="SSF47370">
    <property type="entry name" value="Bromodomain"/>
    <property type="match status" value="1"/>
</dbReference>
<name>A0A836BYS0_9CHLO</name>
<keyword evidence="7 12" id="KW-0103">Bromodomain</keyword>
<comment type="subcellular location">
    <subcellularLocation>
        <location evidence="1">Nucleus</location>
    </subcellularLocation>
</comment>
<dbReference type="CDD" id="cd04301">
    <property type="entry name" value="NAT_SF"/>
    <property type="match status" value="1"/>
</dbReference>
<dbReference type="Pfam" id="PF00583">
    <property type="entry name" value="Acetyltransf_1"/>
    <property type="match status" value="1"/>
</dbReference>
<organism evidence="16 17">
    <name type="scientific">Edaphochlamys debaryana</name>
    <dbReference type="NCBI Taxonomy" id="47281"/>
    <lineage>
        <taxon>Eukaryota</taxon>
        <taxon>Viridiplantae</taxon>
        <taxon>Chlorophyta</taxon>
        <taxon>core chlorophytes</taxon>
        <taxon>Chlorophyceae</taxon>
        <taxon>CS clade</taxon>
        <taxon>Chlamydomonadales</taxon>
        <taxon>Chlamydomonadales incertae sedis</taxon>
        <taxon>Edaphochlamys</taxon>
    </lineage>
</organism>
<dbReference type="InterPro" id="IPR037800">
    <property type="entry name" value="GCN5"/>
</dbReference>
<dbReference type="SUPFAM" id="SSF55729">
    <property type="entry name" value="Acyl-CoA N-acyltransferases (Nat)"/>
    <property type="match status" value="1"/>
</dbReference>
<evidence type="ECO:0000256" key="2">
    <source>
        <dbReference type="ARBA" id="ARBA00008607"/>
    </source>
</evidence>
<dbReference type="AlphaFoldDB" id="A0A836BYS0"/>
<evidence type="ECO:0000256" key="1">
    <source>
        <dbReference type="ARBA" id="ARBA00004123"/>
    </source>
</evidence>
<dbReference type="PRINTS" id="PR00503">
    <property type="entry name" value="BROMODOMAIN"/>
</dbReference>
<dbReference type="Gene3D" id="3.40.630.30">
    <property type="match status" value="1"/>
</dbReference>
<keyword evidence="5" id="KW-0156">Chromatin regulator</keyword>
<protein>
    <recommendedName>
        <fullName evidence="3">histone acetyltransferase</fullName>
        <ecNumber evidence="3">2.3.1.48</ecNumber>
    </recommendedName>
</protein>
<dbReference type="PROSITE" id="PS50014">
    <property type="entry name" value="BROMODOMAIN_2"/>
    <property type="match status" value="1"/>
</dbReference>
<keyword evidence="8" id="KW-0010">Activator</keyword>
<dbReference type="Proteomes" id="UP000612055">
    <property type="component" value="Unassembled WGS sequence"/>
</dbReference>
<dbReference type="GO" id="GO:0000123">
    <property type="term" value="C:histone acetyltransferase complex"/>
    <property type="evidence" value="ECO:0007669"/>
    <property type="project" value="TreeGrafter"/>
</dbReference>
<reference evidence="16" key="1">
    <citation type="journal article" date="2020" name="bioRxiv">
        <title>Comparative genomics of Chlamydomonas.</title>
        <authorList>
            <person name="Craig R.J."/>
            <person name="Hasan A.R."/>
            <person name="Ness R.W."/>
            <person name="Keightley P.D."/>
        </authorList>
    </citation>
    <scope>NUCLEOTIDE SEQUENCE</scope>
    <source>
        <strain evidence="16">CCAP 11/70</strain>
    </source>
</reference>
<comment type="similarity">
    <text evidence="2">Belongs to the acetyltransferase family. GCN5 subfamily.</text>
</comment>
<dbReference type="InterPro" id="IPR016181">
    <property type="entry name" value="Acyl_CoA_acyltransferase"/>
</dbReference>
<gene>
    <name evidence="16" type="ORF">HYH03_009029</name>
</gene>
<evidence type="ECO:0000256" key="3">
    <source>
        <dbReference type="ARBA" id="ARBA00013184"/>
    </source>
</evidence>
<evidence type="ECO:0000259" key="15">
    <source>
        <dbReference type="PROSITE" id="PS51186"/>
    </source>
</evidence>
<dbReference type="SMART" id="SM00297">
    <property type="entry name" value="BROMO"/>
    <property type="match status" value="1"/>
</dbReference>
<dbReference type="PANTHER" id="PTHR45750:SF3">
    <property type="entry name" value="HISTONE ACETYLTRANSFERASE"/>
    <property type="match status" value="1"/>
</dbReference>
<dbReference type="PROSITE" id="PS51186">
    <property type="entry name" value="GNAT"/>
    <property type="match status" value="1"/>
</dbReference>
<dbReference type="Gene3D" id="1.20.920.10">
    <property type="entry name" value="Bromodomain-like"/>
    <property type="match status" value="1"/>
</dbReference>
<evidence type="ECO:0000256" key="8">
    <source>
        <dbReference type="ARBA" id="ARBA00023159"/>
    </source>
</evidence>
<dbReference type="GO" id="GO:0005634">
    <property type="term" value="C:nucleus"/>
    <property type="evidence" value="ECO:0007669"/>
    <property type="project" value="UniProtKB-SubCell"/>
</dbReference>
<feature type="region of interest" description="Disordered" evidence="13">
    <location>
        <begin position="335"/>
        <end position="355"/>
    </location>
</feature>
<dbReference type="GO" id="GO:0045944">
    <property type="term" value="P:positive regulation of transcription by RNA polymerase II"/>
    <property type="evidence" value="ECO:0007669"/>
    <property type="project" value="TreeGrafter"/>
</dbReference>
<evidence type="ECO:0000256" key="9">
    <source>
        <dbReference type="ARBA" id="ARBA00023163"/>
    </source>
</evidence>
<feature type="domain" description="N-acetyltransferase" evidence="15">
    <location>
        <begin position="1"/>
        <end position="125"/>
    </location>
</feature>
<keyword evidence="11" id="KW-0012">Acyltransferase</keyword>
<evidence type="ECO:0000256" key="6">
    <source>
        <dbReference type="ARBA" id="ARBA00023015"/>
    </source>
</evidence>
<accession>A0A836BYS0</accession>
<keyword evidence="4" id="KW-0808">Transferase</keyword>
<dbReference type="GO" id="GO:0010484">
    <property type="term" value="F:histone H3 acetyltransferase activity"/>
    <property type="evidence" value="ECO:0007669"/>
    <property type="project" value="TreeGrafter"/>
</dbReference>
<dbReference type="InterPro" id="IPR001487">
    <property type="entry name" value="Bromodomain"/>
</dbReference>
<proteinExistence type="inferred from homology"/>